<evidence type="ECO:0000313" key="2">
    <source>
        <dbReference type="Proteomes" id="UP001497497"/>
    </source>
</evidence>
<dbReference type="Proteomes" id="UP001497497">
    <property type="component" value="Unassembled WGS sequence"/>
</dbReference>
<protein>
    <submittedName>
        <fullName evidence="1">Uncharacterized protein</fullName>
    </submittedName>
</protein>
<accession>A0AAV2HAY1</accession>
<sequence length="180" mass="19791">MSYPTHNSPPHSPIANITLTSPCPQTTSIFTIRAQDAASMVSEVQKDDDSRHCYLLHLNLRPLFSDDVIPGSCLRRLLRLVNGIPLGAGLLSRDQLRGIQWRLVEGGNTALTFISCPLLVEEAEESKNCLKDRLAKQAHAVFGDITVKAGVVLSRCLEYSEDIVLNDIAVVNGEGLHFRD</sequence>
<name>A0AAV2HAY1_LYMST</name>
<gene>
    <name evidence="1" type="ORF">GSLYS_00004822001</name>
</gene>
<organism evidence="1 2">
    <name type="scientific">Lymnaea stagnalis</name>
    <name type="common">Great pond snail</name>
    <name type="synonym">Helix stagnalis</name>
    <dbReference type="NCBI Taxonomy" id="6523"/>
    <lineage>
        <taxon>Eukaryota</taxon>
        <taxon>Metazoa</taxon>
        <taxon>Spiralia</taxon>
        <taxon>Lophotrochozoa</taxon>
        <taxon>Mollusca</taxon>
        <taxon>Gastropoda</taxon>
        <taxon>Heterobranchia</taxon>
        <taxon>Euthyneura</taxon>
        <taxon>Panpulmonata</taxon>
        <taxon>Hygrophila</taxon>
        <taxon>Lymnaeoidea</taxon>
        <taxon>Lymnaeidae</taxon>
        <taxon>Lymnaea</taxon>
    </lineage>
</organism>
<keyword evidence="2" id="KW-1185">Reference proteome</keyword>
<reference evidence="1 2" key="1">
    <citation type="submission" date="2024-04" db="EMBL/GenBank/DDBJ databases">
        <authorList>
            <consortium name="Genoscope - CEA"/>
            <person name="William W."/>
        </authorList>
    </citation>
    <scope>NUCLEOTIDE SEQUENCE [LARGE SCALE GENOMIC DNA]</scope>
</reference>
<dbReference type="AlphaFoldDB" id="A0AAV2HAY1"/>
<comment type="caution">
    <text evidence="1">The sequence shown here is derived from an EMBL/GenBank/DDBJ whole genome shotgun (WGS) entry which is preliminary data.</text>
</comment>
<proteinExistence type="predicted"/>
<evidence type="ECO:0000313" key="1">
    <source>
        <dbReference type="EMBL" id="CAL1530697.1"/>
    </source>
</evidence>
<dbReference type="EMBL" id="CAXITT010000074">
    <property type="protein sequence ID" value="CAL1530697.1"/>
    <property type="molecule type" value="Genomic_DNA"/>
</dbReference>